<dbReference type="RefSeq" id="WP_346051353.1">
    <property type="nucleotide sequence ID" value="NZ_BAABIB010000005.1"/>
</dbReference>
<dbReference type="InterPro" id="IPR001932">
    <property type="entry name" value="PPM-type_phosphatase-like_dom"/>
</dbReference>
<accession>A0ABP9PRF9</accession>
<keyword evidence="3" id="KW-1185">Reference proteome</keyword>
<dbReference type="InterPro" id="IPR036457">
    <property type="entry name" value="PPM-type-like_dom_sf"/>
</dbReference>
<dbReference type="SUPFAM" id="SSF81606">
    <property type="entry name" value="PP2C-like"/>
    <property type="match status" value="1"/>
</dbReference>
<dbReference type="SMART" id="SM00332">
    <property type="entry name" value="PP2Cc"/>
    <property type="match status" value="1"/>
</dbReference>
<evidence type="ECO:0000313" key="2">
    <source>
        <dbReference type="EMBL" id="GAA5151017.1"/>
    </source>
</evidence>
<dbReference type="Proteomes" id="UP001500192">
    <property type="component" value="Unassembled WGS sequence"/>
</dbReference>
<organism evidence="2 3">
    <name type="scientific">Amycolatopsis dongchuanensis</name>
    <dbReference type="NCBI Taxonomy" id="1070866"/>
    <lineage>
        <taxon>Bacteria</taxon>
        <taxon>Bacillati</taxon>
        <taxon>Actinomycetota</taxon>
        <taxon>Actinomycetes</taxon>
        <taxon>Pseudonocardiales</taxon>
        <taxon>Pseudonocardiaceae</taxon>
        <taxon>Amycolatopsis</taxon>
    </lineage>
</organism>
<protein>
    <submittedName>
        <fullName evidence="2">Serine/threonine protein phosphatase</fullName>
    </submittedName>
</protein>
<gene>
    <name evidence="2" type="ORF">GCM10023214_01090</name>
</gene>
<evidence type="ECO:0000259" key="1">
    <source>
        <dbReference type="PROSITE" id="PS51746"/>
    </source>
</evidence>
<evidence type="ECO:0000313" key="3">
    <source>
        <dbReference type="Proteomes" id="UP001500192"/>
    </source>
</evidence>
<proteinExistence type="predicted"/>
<reference evidence="3" key="1">
    <citation type="journal article" date="2019" name="Int. J. Syst. Evol. Microbiol.">
        <title>The Global Catalogue of Microorganisms (GCM) 10K type strain sequencing project: providing services to taxonomists for standard genome sequencing and annotation.</title>
        <authorList>
            <consortium name="The Broad Institute Genomics Platform"/>
            <consortium name="The Broad Institute Genome Sequencing Center for Infectious Disease"/>
            <person name="Wu L."/>
            <person name="Ma J."/>
        </authorList>
    </citation>
    <scope>NUCLEOTIDE SEQUENCE [LARGE SCALE GENOMIC DNA]</scope>
    <source>
        <strain evidence="3">JCM 18054</strain>
    </source>
</reference>
<dbReference type="EMBL" id="BAABIB010000005">
    <property type="protein sequence ID" value="GAA5151017.1"/>
    <property type="molecule type" value="Genomic_DNA"/>
</dbReference>
<dbReference type="PROSITE" id="PS51746">
    <property type="entry name" value="PPM_2"/>
    <property type="match status" value="1"/>
</dbReference>
<comment type="caution">
    <text evidence="2">The sequence shown here is derived from an EMBL/GenBank/DDBJ whole genome shotgun (WGS) entry which is preliminary data.</text>
</comment>
<name>A0ABP9PRF9_9PSEU</name>
<sequence>MTSTSAPVWHTASVRGSRTVNADAVAAGTDPATGFAVFALADGVGDAEDAAHAARIAVAAATRSPLSSGPAAALLAARDAVRARDTGDCVLVVAQAGERGYRIAWVGDVRAYAWDGTRLRQLTHDHTLAQYFRDRGQVPTPRMEHLVTTSVRTAGEAEYGHSELTGPAGLLLTSDGVHKTLDLATMAELLRQPANSSPALTAAALAAGGTDNATALFVEYPAAATDVSTVSTVPFHVAA</sequence>
<dbReference type="Gene3D" id="3.60.40.10">
    <property type="entry name" value="PPM-type phosphatase domain"/>
    <property type="match status" value="1"/>
</dbReference>
<feature type="domain" description="PPM-type phosphatase" evidence="1">
    <location>
        <begin position="8"/>
        <end position="220"/>
    </location>
</feature>